<dbReference type="PANTHER" id="PTHR39339">
    <property type="entry name" value="SLR1444 PROTEIN"/>
    <property type="match status" value="1"/>
</dbReference>
<organism evidence="3 4">
    <name type="scientific">Acinetobacter celticus</name>
    <dbReference type="NCBI Taxonomy" id="1891224"/>
    <lineage>
        <taxon>Bacteria</taxon>
        <taxon>Pseudomonadati</taxon>
        <taxon>Pseudomonadota</taxon>
        <taxon>Gammaproteobacteria</taxon>
        <taxon>Moraxellales</taxon>
        <taxon>Moraxellaceae</taxon>
        <taxon>Acinetobacter</taxon>
    </lineage>
</organism>
<dbReference type="PROSITE" id="PS51708">
    <property type="entry name" value="CHAD"/>
    <property type="match status" value="1"/>
</dbReference>
<dbReference type="RefSeq" id="WP_068888342.1">
    <property type="nucleotide sequence ID" value="NZ_CBCRUU010000004.1"/>
</dbReference>
<evidence type="ECO:0000259" key="1">
    <source>
        <dbReference type="PROSITE" id="PS51707"/>
    </source>
</evidence>
<dbReference type="InterPro" id="IPR038186">
    <property type="entry name" value="CHAD_dom_sf"/>
</dbReference>
<dbReference type="PANTHER" id="PTHR39339:SF1">
    <property type="entry name" value="CHAD DOMAIN-CONTAINING PROTEIN"/>
    <property type="match status" value="1"/>
</dbReference>
<keyword evidence="4" id="KW-1185">Reference proteome</keyword>
<dbReference type="EMBL" id="MBDL01000010">
    <property type="protein sequence ID" value="ODA12812.1"/>
    <property type="molecule type" value="Genomic_DNA"/>
</dbReference>
<dbReference type="Pfam" id="PF05235">
    <property type="entry name" value="CHAD"/>
    <property type="match status" value="1"/>
</dbReference>
<dbReference type="Gene3D" id="1.40.20.10">
    <property type="entry name" value="CHAD domain"/>
    <property type="match status" value="1"/>
</dbReference>
<feature type="domain" description="CYTH" evidence="1">
    <location>
        <begin position="1"/>
        <end position="200"/>
    </location>
</feature>
<dbReference type="SMART" id="SM00880">
    <property type="entry name" value="CHAD"/>
    <property type="match status" value="1"/>
</dbReference>
<comment type="caution">
    <text evidence="3">The sequence shown here is derived from an EMBL/GenBank/DDBJ whole genome shotgun (WGS) entry which is preliminary data.</text>
</comment>
<dbReference type="InterPro" id="IPR007899">
    <property type="entry name" value="CHAD_dom"/>
</dbReference>
<name>A0A1C3CVP1_9GAMM</name>
<sequence>MSEIELKFQIPASKLKALRLALGRKQPTIISLHAKYFDTADHCLQQHHITLRQRFENDIWIQTLKVPKNTIERLELETKLGTQEPTTIDLQRSLQHQKFQKKLAPLLQCLKDPLQIQFETQIKRQLYVQKLEDSEIEVAFDQGKVMANQQSLSINEIEFELKQGNIHDLLASIQPWIEKYQIWLDSNSKATKGQMLQQSLETVPAQYQTKLRLNSNVSVAQALPKIVSNCLDHLLPNVSAIANQQSNALHIHQARVAIRRLRSALKTFESLFDCETQVWQIQLAELFKHLGGARDRDALTESLIPQLIQAGSPITALPMNQTQINQEISKIFRAPETTKLWLKLIEFSHLAQTNKKKLKSQMDKKINKMHLKICRSKDLFEQMPAEEKHQLRKRVKRLRYSIEFIATLYPKKVVKQYLKALKPLQDSLGRFNDLSVADTLFKNDLKQHPETWFVVGWIAAEQAYIEQKIQQDLAVFSQVPYFWACYTT</sequence>
<feature type="domain" description="CHAD" evidence="2">
    <location>
        <begin position="216"/>
        <end position="488"/>
    </location>
</feature>
<evidence type="ECO:0000259" key="2">
    <source>
        <dbReference type="PROSITE" id="PS51708"/>
    </source>
</evidence>
<gene>
    <name evidence="3" type="ORF">BBP83_09690</name>
</gene>
<dbReference type="Proteomes" id="UP000186553">
    <property type="component" value="Unassembled WGS sequence"/>
</dbReference>
<accession>A0A1C3CVP1</accession>
<dbReference type="SUPFAM" id="SSF55154">
    <property type="entry name" value="CYTH-like phosphatases"/>
    <property type="match status" value="1"/>
</dbReference>
<proteinExistence type="predicted"/>
<dbReference type="OrthoDB" id="3034217at2"/>
<evidence type="ECO:0000313" key="3">
    <source>
        <dbReference type="EMBL" id="ODA12812.1"/>
    </source>
</evidence>
<dbReference type="InterPro" id="IPR023577">
    <property type="entry name" value="CYTH_domain"/>
</dbReference>
<reference evidence="3 4" key="1">
    <citation type="submission" date="2016-07" db="EMBL/GenBank/DDBJ databases">
        <title>Acinetobacter sp. ANC 4603.</title>
        <authorList>
            <person name="Radolfova-Krizova L."/>
            <person name="Nemec A."/>
        </authorList>
    </citation>
    <scope>NUCLEOTIDE SEQUENCE [LARGE SCALE GENOMIC DNA]</scope>
    <source>
        <strain evidence="3 4">ANC 4603</strain>
    </source>
</reference>
<dbReference type="Gene3D" id="2.40.320.10">
    <property type="entry name" value="Hypothetical Protein Pfu-838710-001"/>
    <property type="match status" value="1"/>
</dbReference>
<evidence type="ECO:0008006" key="5">
    <source>
        <dbReference type="Google" id="ProtNLM"/>
    </source>
</evidence>
<dbReference type="AlphaFoldDB" id="A0A1C3CVP1"/>
<dbReference type="InterPro" id="IPR033469">
    <property type="entry name" value="CYTH-like_dom_sf"/>
</dbReference>
<dbReference type="SMART" id="SM01118">
    <property type="entry name" value="CYTH"/>
    <property type="match status" value="1"/>
</dbReference>
<dbReference type="Pfam" id="PF01928">
    <property type="entry name" value="CYTH"/>
    <property type="match status" value="1"/>
</dbReference>
<evidence type="ECO:0000313" key="4">
    <source>
        <dbReference type="Proteomes" id="UP000186553"/>
    </source>
</evidence>
<dbReference type="PROSITE" id="PS51707">
    <property type="entry name" value="CYTH"/>
    <property type="match status" value="1"/>
</dbReference>
<protein>
    <recommendedName>
        <fullName evidence="5">Metal-binding protein</fullName>
    </recommendedName>
</protein>